<organism evidence="1 2">
    <name type="scientific">Priapulus caudatus</name>
    <name type="common">Priapulid worm</name>
    <dbReference type="NCBI Taxonomy" id="37621"/>
    <lineage>
        <taxon>Eukaryota</taxon>
        <taxon>Metazoa</taxon>
        <taxon>Ecdysozoa</taxon>
        <taxon>Scalidophora</taxon>
        <taxon>Priapulida</taxon>
        <taxon>Priapulimorpha</taxon>
        <taxon>Priapulimorphida</taxon>
        <taxon>Priapulidae</taxon>
        <taxon>Priapulus</taxon>
    </lineage>
</organism>
<accession>A0ABM1EL73</accession>
<keyword evidence="1" id="KW-1185">Reference proteome</keyword>
<evidence type="ECO:0000313" key="1">
    <source>
        <dbReference type="Proteomes" id="UP000695022"/>
    </source>
</evidence>
<protein>
    <submittedName>
        <fullName evidence="2">Uncharacterized protein LOC106813335</fullName>
    </submittedName>
</protein>
<dbReference type="RefSeq" id="XP_014672944.1">
    <property type="nucleotide sequence ID" value="XM_014817458.1"/>
</dbReference>
<dbReference type="Proteomes" id="UP000695022">
    <property type="component" value="Unplaced"/>
</dbReference>
<reference evidence="2" key="1">
    <citation type="submission" date="2025-08" db="UniProtKB">
        <authorList>
            <consortium name="RefSeq"/>
        </authorList>
    </citation>
    <scope>IDENTIFICATION</scope>
</reference>
<proteinExistence type="predicted"/>
<sequence>MFALHTRDIQTHALALRTDAMEQQHVTSQCCHDAAHGYTDPLLIDCSLQYAMPVYLQQLAVAYPDGALMLTTQHLPDLTASSDMSLSSSDESFSDSYVDGYGDRATSPLRIGCRRAGVYEDDEDESEDVVSVADTSPMLDDSFSLSSQHGFAAPSILNFIEALNVEYMMSTSSPACCYMIDSLASFMASDGYREDS</sequence>
<gene>
    <name evidence="2" type="primary">LOC106813335</name>
</gene>
<evidence type="ECO:0000313" key="2">
    <source>
        <dbReference type="RefSeq" id="XP_014672944.1"/>
    </source>
</evidence>
<dbReference type="GeneID" id="106813335"/>
<name>A0ABM1EL73_PRICU</name>